<evidence type="ECO:0000256" key="1">
    <source>
        <dbReference type="ARBA" id="ARBA00022617"/>
    </source>
</evidence>
<dbReference type="InterPro" id="IPR016084">
    <property type="entry name" value="Haem_Oase-like_multi-hlx"/>
</dbReference>
<keyword evidence="1" id="KW-0349">Heme</keyword>
<dbReference type="PANTHER" id="PTHR10720:SF0">
    <property type="entry name" value="HEME OXYGENASE"/>
    <property type="match status" value="1"/>
</dbReference>
<feature type="non-terminal residue" evidence="5">
    <location>
        <position position="1"/>
    </location>
</feature>
<dbReference type="CDD" id="cd19165">
    <property type="entry name" value="HemeO"/>
    <property type="match status" value="1"/>
</dbReference>
<dbReference type="Gene3D" id="1.20.910.10">
    <property type="entry name" value="Heme oxygenase-like"/>
    <property type="match status" value="1"/>
</dbReference>
<dbReference type="Proteomes" id="UP000553632">
    <property type="component" value="Unassembled WGS sequence"/>
</dbReference>
<comment type="caution">
    <text evidence="5">The sequence shown here is derived from an EMBL/GenBank/DDBJ whole genome shotgun (WGS) entry which is preliminary data.</text>
</comment>
<dbReference type="SUPFAM" id="SSF48613">
    <property type="entry name" value="Heme oxygenase-like"/>
    <property type="match status" value="1"/>
</dbReference>
<evidence type="ECO:0000256" key="3">
    <source>
        <dbReference type="ARBA" id="ARBA00023004"/>
    </source>
</evidence>
<dbReference type="InterPro" id="IPR016053">
    <property type="entry name" value="Haem_Oase-like"/>
</dbReference>
<keyword evidence="4" id="KW-1133">Transmembrane helix</keyword>
<dbReference type="PRINTS" id="PR00088">
    <property type="entry name" value="HAEMOXYGNASE"/>
</dbReference>
<dbReference type="InterPro" id="IPR002051">
    <property type="entry name" value="Haem_Oase"/>
</dbReference>
<protein>
    <submittedName>
        <fullName evidence="5">Heme oxygenase 2</fullName>
    </submittedName>
</protein>
<gene>
    <name evidence="5" type="primary">HMOX2_3</name>
    <name evidence="5" type="ORF">FOZ63_025645</name>
</gene>
<evidence type="ECO:0000256" key="2">
    <source>
        <dbReference type="ARBA" id="ARBA00022723"/>
    </source>
</evidence>
<feature type="transmembrane region" description="Helical" evidence="4">
    <location>
        <begin position="974"/>
        <end position="992"/>
    </location>
</feature>
<dbReference type="GO" id="GO:0004392">
    <property type="term" value="F:heme oxygenase (decyclizing) activity"/>
    <property type="evidence" value="ECO:0007669"/>
    <property type="project" value="InterPro"/>
</dbReference>
<dbReference type="GO" id="GO:0006979">
    <property type="term" value="P:response to oxidative stress"/>
    <property type="evidence" value="ECO:0007669"/>
    <property type="project" value="TreeGrafter"/>
</dbReference>
<proteinExistence type="predicted"/>
<reference evidence="5 6" key="1">
    <citation type="submission" date="2020-04" db="EMBL/GenBank/DDBJ databases">
        <title>Perkinsus olseni comparative genomics.</title>
        <authorList>
            <person name="Bogema D.R."/>
        </authorList>
    </citation>
    <scope>NUCLEOTIDE SEQUENCE [LARGE SCALE GENOMIC DNA]</scope>
    <source>
        <strain evidence="5 6">ATCC PRA-207</strain>
    </source>
</reference>
<organism evidence="5 6">
    <name type="scientific">Perkinsus olseni</name>
    <name type="common">Perkinsus atlanticus</name>
    <dbReference type="NCBI Taxonomy" id="32597"/>
    <lineage>
        <taxon>Eukaryota</taxon>
        <taxon>Sar</taxon>
        <taxon>Alveolata</taxon>
        <taxon>Perkinsozoa</taxon>
        <taxon>Perkinsea</taxon>
        <taxon>Perkinsida</taxon>
        <taxon>Perkinsidae</taxon>
        <taxon>Perkinsus</taxon>
    </lineage>
</organism>
<evidence type="ECO:0000256" key="4">
    <source>
        <dbReference type="SAM" id="Phobius"/>
    </source>
</evidence>
<keyword evidence="3" id="KW-0408">Iron</keyword>
<keyword evidence="4" id="KW-0812">Transmembrane</keyword>
<dbReference type="GO" id="GO:0046872">
    <property type="term" value="F:metal ion binding"/>
    <property type="evidence" value="ECO:0007669"/>
    <property type="project" value="UniProtKB-KW"/>
</dbReference>
<dbReference type="EMBL" id="JABANO010022442">
    <property type="protein sequence ID" value="KAF4725165.1"/>
    <property type="molecule type" value="Genomic_DNA"/>
</dbReference>
<name>A0A7J6RY25_PEROL</name>
<evidence type="ECO:0000313" key="6">
    <source>
        <dbReference type="Proteomes" id="UP000553632"/>
    </source>
</evidence>
<keyword evidence="2" id="KW-0479">Metal-binding</keyword>
<dbReference type="Pfam" id="PF01126">
    <property type="entry name" value="Heme_oxygenase"/>
    <property type="match status" value="1"/>
</dbReference>
<dbReference type="GO" id="GO:0042167">
    <property type="term" value="P:heme catabolic process"/>
    <property type="evidence" value="ECO:0007669"/>
    <property type="project" value="TreeGrafter"/>
</dbReference>
<sequence>MSNPEASPSKKRRLNEIEFPYRVSLQEAQTDEPDSSVKWDLQPVASYSWDRSSTAKEPHIAIPGQAPVYRPVTTSFQVYKDTGEGSRKIEWDLGNPVESAFHAVAICDPDFDWSTVDLVTDRNNLRKLLKLVDPVQSKPFFPGAEEGFKILADVPAGNRPVVFTAHREGSERIHRGVGIPFEEHMTVVPNGARTFEEYHRLLLMNIGNLRILVRTEVDAVTTIPEPESLSDEWMLCKGSEKICFQKFGKFNADDTVVELKSKSAFFPDFQWRSTFYQMLLGKVDKLVLGWHKRGLFKPPTEYKISQVQTKVEDDVDKRIRQLGALLQRLMDVFKQERVPKALELNWSGGRADLIVQPREVSDDTGTSEACRFVESFIESTEVLDRIERGLEVDLNAQTYLVKLPPWLAERVRSSAPGMEIGRSDPINGTGKEKCRFAATGCALQGKPSDFEIRATGSTPDGLYLFGFGDDNERGEFEDLDADEADIKGGSDVTVRKVIGNRHMMPMRMDAKYKALLKERLAASNNVDLKHRTEVDTRSADELLASQQVKMFQYAAFQGEVDDNNSDDGYSFNEGPSAKRVRVGEEKLRKLAVLARVKTTYQQPDMYSSNSAAAHANGYPYSSYEPSDSTIVSPLVTVELKKVAGHYPAIEREGCPFKVVPGLRRRLLDLVDSPKAHDGAEDGSQAHQVVHKVSVEPVTRRLKVGTSKLHRAAENVLYVRRFLKGGVSREEYVQFILGLYHVYSVMEGRLDTAVQAGIRLCQAVDFREVRRVDCLRRDLNELVGVEEAEKLIECPLRPAVRAYCDRLSSIPPTMLLAHCYTRYLGDLSGGQILRKAAKRHLGSDCPTRFYEFEEIGNCQAMKDRYKSAIDSCGIAADVADALVEESLCAYALNVQLFEEMDFINGYASRVRTLQEIMDSAQSGTSGLKLRQGQQAPGKEGRCPFLLTKIEPRCPWPFILLNDPLTGFRQHPIKSIGLSTGAALTAAFIAYSVVCRRFSS</sequence>
<evidence type="ECO:0000313" key="5">
    <source>
        <dbReference type="EMBL" id="KAF4725165.1"/>
    </source>
</evidence>
<dbReference type="AlphaFoldDB" id="A0A7J6RY25"/>
<keyword evidence="6" id="KW-1185">Reference proteome</keyword>
<keyword evidence="4" id="KW-0472">Membrane</keyword>
<accession>A0A7J6RY25</accession>
<dbReference type="GO" id="GO:0006788">
    <property type="term" value="P:heme oxidation"/>
    <property type="evidence" value="ECO:0007669"/>
    <property type="project" value="InterPro"/>
</dbReference>
<dbReference type="GO" id="GO:0020037">
    <property type="term" value="F:heme binding"/>
    <property type="evidence" value="ECO:0007669"/>
    <property type="project" value="TreeGrafter"/>
</dbReference>
<dbReference type="PANTHER" id="PTHR10720">
    <property type="entry name" value="HEME OXYGENASE"/>
    <property type="match status" value="1"/>
</dbReference>